<dbReference type="RefSeq" id="WP_074833205.1">
    <property type="nucleotide sequence ID" value="NZ_FOAT01000007.1"/>
</dbReference>
<dbReference type="Proteomes" id="UP000186015">
    <property type="component" value="Unassembled WGS sequence"/>
</dbReference>
<organism evidence="1 2">
    <name type="scientific">Ruminococcus albus</name>
    <dbReference type="NCBI Taxonomy" id="1264"/>
    <lineage>
        <taxon>Bacteria</taxon>
        <taxon>Bacillati</taxon>
        <taxon>Bacillota</taxon>
        <taxon>Clostridia</taxon>
        <taxon>Eubacteriales</taxon>
        <taxon>Oscillospiraceae</taxon>
        <taxon>Ruminococcus</taxon>
    </lineage>
</organism>
<proteinExistence type="predicted"/>
<gene>
    <name evidence="1" type="ORF">SAMN05216469_107109</name>
</gene>
<evidence type="ECO:0000313" key="1">
    <source>
        <dbReference type="EMBL" id="SEK90358.1"/>
    </source>
</evidence>
<reference evidence="1 2" key="1">
    <citation type="submission" date="2016-10" db="EMBL/GenBank/DDBJ databases">
        <authorList>
            <person name="de Groot N.N."/>
        </authorList>
    </citation>
    <scope>NUCLEOTIDE SEQUENCE [LARGE SCALE GENOMIC DNA]</scope>
    <source>
        <strain evidence="1 2">KH2T6</strain>
    </source>
</reference>
<evidence type="ECO:0000313" key="2">
    <source>
        <dbReference type="Proteomes" id="UP000186015"/>
    </source>
</evidence>
<protein>
    <submittedName>
        <fullName evidence="1">Uncharacterized protein</fullName>
    </submittedName>
</protein>
<dbReference type="EMBL" id="FOAT01000007">
    <property type="protein sequence ID" value="SEK90358.1"/>
    <property type="molecule type" value="Genomic_DNA"/>
</dbReference>
<dbReference type="OrthoDB" id="1818421at2"/>
<accession>A0A1H7KUB9</accession>
<name>A0A1H7KUB9_RUMAL</name>
<sequence>MAENYRIPMHFKTGCYSFGELKDSGGECIEFAVCPCDMMMYNVPASGCRVELYELSCDTFERQLKVTYDENGDIRFAELHDGEEIRLLYIHLPDEKTAEAEVLDFAEQTVEILSAELVSRHEKAARLFVEYHRDMWTDLAVKIGTPEEMQAALESIPEEKRTERLAEYVKNNSGDYPNAKRIPWDTYTISIMIMCSPAGTGQELTDTAIETVINGIRRMAEPALEKTEDYRFIAEEYD</sequence>
<dbReference type="AlphaFoldDB" id="A0A1H7KUB9"/>